<evidence type="ECO:0000313" key="2">
    <source>
        <dbReference type="Proteomes" id="UP001597062"/>
    </source>
</evidence>
<protein>
    <submittedName>
        <fullName evidence="1">Uncharacterized protein</fullName>
    </submittedName>
</protein>
<accession>A0ABW3JME2</accession>
<dbReference type="RefSeq" id="WP_386104123.1">
    <property type="nucleotide sequence ID" value="NZ_JBHTJR010000004.1"/>
</dbReference>
<proteinExistence type="predicted"/>
<reference evidence="2" key="1">
    <citation type="journal article" date="2019" name="Int. J. Syst. Evol. Microbiol.">
        <title>The Global Catalogue of Microorganisms (GCM) 10K type strain sequencing project: providing services to taxonomists for standard genome sequencing and annotation.</title>
        <authorList>
            <consortium name="The Broad Institute Genomics Platform"/>
            <consortium name="The Broad Institute Genome Sequencing Center for Infectious Disease"/>
            <person name="Wu L."/>
            <person name="Ma J."/>
        </authorList>
    </citation>
    <scope>NUCLEOTIDE SEQUENCE [LARGE SCALE GENOMIC DNA]</scope>
    <source>
        <strain evidence="2">CCUG 60527</strain>
    </source>
</reference>
<name>A0ABW3JME2_9FLAO</name>
<keyword evidence="2" id="KW-1185">Reference proteome</keyword>
<dbReference type="EMBL" id="JBHTJR010000004">
    <property type="protein sequence ID" value="MFD0991632.1"/>
    <property type="molecule type" value="Genomic_DNA"/>
</dbReference>
<evidence type="ECO:0000313" key="1">
    <source>
        <dbReference type="EMBL" id="MFD0991632.1"/>
    </source>
</evidence>
<comment type="caution">
    <text evidence="1">The sequence shown here is derived from an EMBL/GenBank/DDBJ whole genome shotgun (WGS) entry which is preliminary data.</text>
</comment>
<gene>
    <name evidence="1" type="ORF">ACFQ1U_00295</name>
</gene>
<dbReference type="Proteomes" id="UP001597062">
    <property type="component" value="Unassembled WGS sequence"/>
</dbReference>
<sequence length="184" mass="21105">MTFEIEKYQVELLNKSDYNPDSNDNLNKYLKNYLTESDFKLPTIIGITILENGTEINSAIIGTEGAVTELHKTSQIIESNRILICCCDSVFCLDLPTLNLNWKTKVDKATAFEIFKIENGYIIHGEMEITRINNDGKIIWQNGGADIFVSQNEKDDFEVKDNLVKATDWNNRIYKWNLNGVEIE</sequence>
<organism evidence="1 2">
    <name type="scientific">Tenacibaculum geojense</name>
    <dbReference type="NCBI Taxonomy" id="915352"/>
    <lineage>
        <taxon>Bacteria</taxon>
        <taxon>Pseudomonadati</taxon>
        <taxon>Bacteroidota</taxon>
        <taxon>Flavobacteriia</taxon>
        <taxon>Flavobacteriales</taxon>
        <taxon>Flavobacteriaceae</taxon>
        <taxon>Tenacibaculum</taxon>
    </lineage>
</organism>